<organism evidence="2 3">
    <name type="scientific">Chelonia mydas</name>
    <name type="common">Green sea-turtle</name>
    <name type="synonym">Chelonia agassizi</name>
    <dbReference type="NCBI Taxonomy" id="8469"/>
    <lineage>
        <taxon>Eukaryota</taxon>
        <taxon>Metazoa</taxon>
        <taxon>Chordata</taxon>
        <taxon>Craniata</taxon>
        <taxon>Vertebrata</taxon>
        <taxon>Euteleostomi</taxon>
        <taxon>Archelosauria</taxon>
        <taxon>Testudinata</taxon>
        <taxon>Testudines</taxon>
        <taxon>Cryptodira</taxon>
        <taxon>Durocryptodira</taxon>
        <taxon>Americhelydia</taxon>
        <taxon>Chelonioidea</taxon>
        <taxon>Cheloniidae</taxon>
        <taxon>Chelonia</taxon>
    </lineage>
</organism>
<keyword evidence="3" id="KW-1185">Reference proteome</keyword>
<accession>M7BL69</accession>
<feature type="region of interest" description="Disordered" evidence="1">
    <location>
        <begin position="39"/>
        <end position="90"/>
    </location>
</feature>
<dbReference type="EMBL" id="KB559790">
    <property type="protein sequence ID" value="EMP28932.1"/>
    <property type="molecule type" value="Genomic_DNA"/>
</dbReference>
<feature type="compositionally biased region" description="Low complexity" evidence="1">
    <location>
        <begin position="51"/>
        <end position="73"/>
    </location>
</feature>
<protein>
    <submittedName>
        <fullName evidence="2">Uncharacterized protein</fullName>
    </submittedName>
</protein>
<sequence>MMAVPMATAPSGTAMPAPMPAPPLIQHCGKAMMLRCQSPSPRYRSPAPLGSASPWSASEYSSESEAESSQSRCSHYRSRSQHRFRHHRPGEQAAPVATWLPQWQGPVQCLFWTPWAYHQVQGQGSRPVSVVSGPRAPPSASSMAHRSPRALEDLTQDVTVYQPQSATAPTSLTVEATQPIVVRAPELPCPASRHPEGQEDLVPGTSSFSSPDEAVAGTSTALPPMDVKGHQDLLRRRRKLLRT</sequence>
<gene>
    <name evidence="2" type="ORF">UY3_13961</name>
</gene>
<proteinExistence type="predicted"/>
<reference evidence="3" key="1">
    <citation type="journal article" date="2013" name="Nat. Genet.">
        <title>The draft genomes of soft-shell turtle and green sea turtle yield insights into the development and evolution of the turtle-specific body plan.</title>
        <authorList>
            <person name="Wang Z."/>
            <person name="Pascual-Anaya J."/>
            <person name="Zadissa A."/>
            <person name="Li W."/>
            <person name="Niimura Y."/>
            <person name="Huang Z."/>
            <person name="Li C."/>
            <person name="White S."/>
            <person name="Xiong Z."/>
            <person name="Fang D."/>
            <person name="Wang B."/>
            <person name="Ming Y."/>
            <person name="Chen Y."/>
            <person name="Zheng Y."/>
            <person name="Kuraku S."/>
            <person name="Pignatelli M."/>
            <person name="Herrero J."/>
            <person name="Beal K."/>
            <person name="Nozawa M."/>
            <person name="Li Q."/>
            <person name="Wang J."/>
            <person name="Zhang H."/>
            <person name="Yu L."/>
            <person name="Shigenobu S."/>
            <person name="Wang J."/>
            <person name="Liu J."/>
            <person name="Flicek P."/>
            <person name="Searle S."/>
            <person name="Wang J."/>
            <person name="Kuratani S."/>
            <person name="Yin Y."/>
            <person name="Aken B."/>
            <person name="Zhang G."/>
            <person name="Irie N."/>
        </authorList>
    </citation>
    <scope>NUCLEOTIDE SEQUENCE [LARGE SCALE GENOMIC DNA]</scope>
</reference>
<evidence type="ECO:0000313" key="3">
    <source>
        <dbReference type="Proteomes" id="UP000031443"/>
    </source>
</evidence>
<name>M7BL69_CHEMY</name>
<feature type="compositionally biased region" description="Basic residues" evidence="1">
    <location>
        <begin position="74"/>
        <end position="88"/>
    </location>
</feature>
<dbReference type="AlphaFoldDB" id="M7BL69"/>
<feature type="region of interest" description="Disordered" evidence="1">
    <location>
        <begin position="190"/>
        <end position="231"/>
    </location>
</feature>
<evidence type="ECO:0000256" key="1">
    <source>
        <dbReference type="SAM" id="MobiDB-lite"/>
    </source>
</evidence>
<dbReference type="Proteomes" id="UP000031443">
    <property type="component" value="Unassembled WGS sequence"/>
</dbReference>
<evidence type="ECO:0000313" key="2">
    <source>
        <dbReference type="EMBL" id="EMP28932.1"/>
    </source>
</evidence>